<dbReference type="RefSeq" id="WP_070947798.1">
    <property type="nucleotide sequence ID" value="NZ_MLIQ01000042.1"/>
</dbReference>
<reference evidence="1 2" key="1">
    <citation type="submission" date="2016-10" db="EMBL/GenBank/DDBJ databases">
        <title>Evaluation of Human, Veterinary and Environmental Mycobacterium chelonae Isolates by Core Genome Phylogenomic Analysis, Targeted Gene Comparison, and Anti-microbial Susceptibility Patterns: A Tale of Mistaken Identities.</title>
        <authorList>
            <person name="Fogelson S.B."/>
            <person name="Camus A.C."/>
            <person name="Lorenz W."/>
            <person name="Vasireddy R."/>
            <person name="Vasireddy S."/>
            <person name="Smith T."/>
            <person name="Brown-Elliott B.A."/>
            <person name="Wallace R.J.Jr."/>
            <person name="Hasan N.A."/>
            <person name="Reischl U."/>
            <person name="Sanchez S."/>
        </authorList>
    </citation>
    <scope>NUCLEOTIDE SEQUENCE [LARGE SCALE GENOMIC DNA]</scope>
    <source>
        <strain evidence="1 2">15515</strain>
    </source>
</reference>
<proteinExistence type="predicted"/>
<organism evidence="1 2">
    <name type="scientific">Mycobacteroides chelonae</name>
    <name type="common">Mycobacterium chelonae</name>
    <dbReference type="NCBI Taxonomy" id="1774"/>
    <lineage>
        <taxon>Bacteria</taxon>
        <taxon>Bacillati</taxon>
        <taxon>Actinomycetota</taxon>
        <taxon>Actinomycetes</taxon>
        <taxon>Mycobacteriales</taxon>
        <taxon>Mycobacteriaceae</taxon>
        <taxon>Mycobacteroides</taxon>
    </lineage>
</organism>
<sequence>MTAAMAGVDAVAPNVLRRLDTDRARDGRVWRSRGGVLLRFFGQGWHWSTDRGRQWSLVGVEALTALTSGPYVEVPGGHEESSAFSTMGDGA</sequence>
<protein>
    <submittedName>
        <fullName evidence="1">Uncharacterized protein</fullName>
    </submittedName>
</protein>
<evidence type="ECO:0000313" key="1">
    <source>
        <dbReference type="EMBL" id="OHU47180.1"/>
    </source>
</evidence>
<name>A0A1S1LFT7_MYCCH</name>
<dbReference type="Proteomes" id="UP000180043">
    <property type="component" value="Unassembled WGS sequence"/>
</dbReference>
<accession>A0A1S1LFT7</accession>
<dbReference type="AlphaFoldDB" id="A0A1S1LFT7"/>
<dbReference type="EMBL" id="MLIQ01000042">
    <property type="protein sequence ID" value="OHU47180.1"/>
    <property type="molecule type" value="Genomic_DNA"/>
</dbReference>
<gene>
    <name evidence="1" type="ORF">BKG82_26345</name>
</gene>
<comment type="caution">
    <text evidence="1">The sequence shown here is derived from an EMBL/GenBank/DDBJ whole genome shotgun (WGS) entry which is preliminary data.</text>
</comment>
<evidence type="ECO:0000313" key="2">
    <source>
        <dbReference type="Proteomes" id="UP000180043"/>
    </source>
</evidence>